<organism evidence="1 2">
    <name type="scientific">Legionella sainthelensi</name>
    <dbReference type="NCBI Taxonomy" id="28087"/>
    <lineage>
        <taxon>Bacteria</taxon>
        <taxon>Pseudomonadati</taxon>
        <taxon>Pseudomonadota</taxon>
        <taxon>Gammaproteobacteria</taxon>
        <taxon>Legionellales</taxon>
        <taxon>Legionellaceae</taxon>
        <taxon>Legionella</taxon>
    </lineage>
</organism>
<evidence type="ECO:0000313" key="1">
    <source>
        <dbReference type="EMBL" id="AUH72797.1"/>
    </source>
</evidence>
<dbReference type="AlphaFoldDB" id="A0A2H5FML1"/>
<sequence>MSKPRNEEVEYEERLRRRLLILQQSIKDGKVKIHEGLKINDSLKAVKYGVDGEIDLNTVDGLVRSMALAVTELHDREELKKACSLAEIQNSYFKILETNFSHFYDLMKKNKLTPHTAALYVSENAQAVIEVTAKLKEFLDYLKDFWNELGEIAYIHVEDMHKNIKGIFGGDLFPAHDENLASKCGIYIDTIILPDPFLRSLHIFEKSPPDEKAYYFIKHAMNILQYKDLACTEVGIPIVVVLPDISVLEVEEKQFYHKLGQADSLKHSEKLFGRSFTSIEELIEFSETLDTIERAVEQISDESRVLFDDTWTGDVKDQLIRASKDTNNKLFGLTNPGRVLLSQSVGRMSISNELLIKARKLNGTPIIDAPTSWQYLVWKMEYDANQAEQIYNVKDLHIVRGLQNLAKGKMRWLGNVPPNALIEVRKQGAMEEIRNILGTGIDELISDNLSNFNRSHDQLFANINNAFEQHKANIKKLKAKKWKFVGSDVGSWLVTGTLAITSVATGYPVWGLAAYALDQVLDPPKLKELPNSIKEIITENNKLQKSPVGMLYKIAKKNI</sequence>
<gene>
    <name evidence="1" type="ORF">CAB17_12650</name>
</gene>
<dbReference type="EMBL" id="CP025491">
    <property type="protein sequence ID" value="AUH72797.1"/>
    <property type="molecule type" value="Genomic_DNA"/>
</dbReference>
<reference evidence="1 2" key="1">
    <citation type="submission" date="2017-12" db="EMBL/GenBank/DDBJ databases">
        <title>Legionella sainthelensi LA01-117, whole genome sequence of a clinical isolate from New Zealand.</title>
        <authorList>
            <person name="Cree S.L."/>
            <person name="Slow S."/>
            <person name="Kennedy M.A."/>
            <person name="Murdoch D.R."/>
            <person name="Biggs P.J."/>
            <person name="Anderson T."/>
        </authorList>
    </citation>
    <scope>NUCLEOTIDE SEQUENCE [LARGE SCALE GENOMIC DNA]</scope>
    <source>
        <strain evidence="1 2">LA01-117</strain>
    </source>
</reference>
<evidence type="ECO:0008006" key="3">
    <source>
        <dbReference type="Google" id="ProtNLM"/>
    </source>
</evidence>
<dbReference type="KEGG" id="lsh:CAB17_12650"/>
<proteinExistence type="predicted"/>
<dbReference type="RefSeq" id="WP_101900401.1">
    <property type="nucleotide sequence ID" value="NZ_CP025491.2"/>
</dbReference>
<dbReference type="Proteomes" id="UP000234343">
    <property type="component" value="Chromosome"/>
</dbReference>
<keyword evidence="2" id="KW-1185">Reference proteome</keyword>
<name>A0A2H5FML1_9GAMM</name>
<evidence type="ECO:0000313" key="2">
    <source>
        <dbReference type="Proteomes" id="UP000234343"/>
    </source>
</evidence>
<protein>
    <recommendedName>
        <fullName evidence="3">Coiled-coil protein</fullName>
    </recommendedName>
</protein>
<accession>A0A2H5FML1</accession>